<dbReference type="SUPFAM" id="SSF81383">
    <property type="entry name" value="F-box domain"/>
    <property type="match status" value="1"/>
</dbReference>
<dbReference type="InterPro" id="IPR036322">
    <property type="entry name" value="WD40_repeat_dom_sf"/>
</dbReference>
<dbReference type="InterPro" id="IPR015943">
    <property type="entry name" value="WD40/YVTN_repeat-like_dom_sf"/>
</dbReference>
<evidence type="ECO:0008006" key="4">
    <source>
        <dbReference type="Google" id="ProtNLM"/>
    </source>
</evidence>
<evidence type="ECO:0000313" key="3">
    <source>
        <dbReference type="Proteomes" id="UP001628156"/>
    </source>
</evidence>
<dbReference type="InterPro" id="IPR001680">
    <property type="entry name" value="WD40_rpt"/>
</dbReference>
<accession>A0ABQ0DUH3</accession>
<feature type="repeat" description="WD" evidence="1">
    <location>
        <begin position="662"/>
        <end position="701"/>
    </location>
</feature>
<sequence length="777" mass="91562">MDFSDGIDEVIEIIESNDGWIDIYSSYTNCYSKNEYKNTKNFIIRSKIIMNIRSEQLFELISDPMNQSLYDPSVNYSRNEGNNEYCIDLSLPVQFCLPKVFKLTNMITDTMQISIRYYLSNGILKRTIFAVKKRNEGSEFIIIEEFKEKTVEEKTIPFLNTILMKKQNDNINEYFNRNIESKRIYEMERNLFNTMTQKEKEYKIIYHENKKVRVKINIECTQFYVQGEVISKSRIIDIMTQFAHPENWDFIFPITVLIKNNDRIRTYHRETLFFGDKVTIDQSISYRIGDNFGIISFQTEPKLCQYEHFNQCNITGGAFITSVSNIQRIQYGYLFTLQCLNNLSINERKKIIYNLTVMNLAIHAFFSQPCLNLLFIQNKLLNRNEMANQLLANVYMFSKIKDKETTVSSIISHAPILFCSNKTVLKVFWFLGPRDLFVLPFVCRKFRAALTSEVSNQIYKKIYEQYINKHTFDKRYPNKELTSHLYRSEFLYFCKRDRNCGKTRGKLFSLQQPIDNVIVMNNGIIASNGKKLMKIDFNGKMSRMQSYGNIVSMKRGVDEDTLYVYYKTGGIRKYVNFEETTKMIKIGEEHGKIQFGFNGSTIFHIGNEIIQYECQTGNELWRSEIQNNIACVYDNENIIIIGKENGRIEILDKRENKTCFNFVSHIGGVIDIQGFDNHFISIGNDNIIRMWDMRTNEREYDRRPHTGQIKGFELFNRKIISYSSEKDVVQTWIVNNQMKLPQTLFKTENKIKGFTCNDRYIIISQPYGNLLIHDFEQ</sequence>
<dbReference type="Proteomes" id="UP001628156">
    <property type="component" value="Unassembled WGS sequence"/>
</dbReference>
<dbReference type="InterPro" id="IPR036047">
    <property type="entry name" value="F-box-like_dom_sf"/>
</dbReference>
<proteinExistence type="predicted"/>
<comment type="caution">
    <text evidence="2">The sequence shown here is derived from an EMBL/GenBank/DDBJ whole genome shotgun (WGS) entry which is preliminary data.</text>
</comment>
<keyword evidence="3" id="KW-1185">Reference proteome</keyword>
<gene>
    <name evidence="2" type="ORF">ENUP19_0296G0030</name>
</gene>
<dbReference type="PROSITE" id="PS50082">
    <property type="entry name" value="WD_REPEATS_2"/>
    <property type="match status" value="1"/>
</dbReference>
<evidence type="ECO:0000313" key="2">
    <source>
        <dbReference type="EMBL" id="GAB1226500.1"/>
    </source>
</evidence>
<name>A0ABQ0DUH3_9EUKA</name>
<evidence type="ECO:0000256" key="1">
    <source>
        <dbReference type="PROSITE-ProRule" id="PRU00221"/>
    </source>
</evidence>
<protein>
    <recommendedName>
        <fullName evidence="4">F-box domain containing protein</fullName>
    </recommendedName>
</protein>
<dbReference type="EMBL" id="BAAFRS010000296">
    <property type="protein sequence ID" value="GAB1226500.1"/>
    <property type="molecule type" value="Genomic_DNA"/>
</dbReference>
<reference evidence="2 3" key="1">
    <citation type="journal article" date="2019" name="PLoS Negl. Trop. Dis.">
        <title>Whole genome sequencing of Entamoeba nuttalli reveals mammalian host-related molecular signatures and a novel octapeptide-repeat surface protein.</title>
        <authorList>
            <person name="Tanaka M."/>
            <person name="Makiuchi T."/>
            <person name="Komiyama T."/>
            <person name="Shiina T."/>
            <person name="Osaki K."/>
            <person name="Tachibana H."/>
        </authorList>
    </citation>
    <scope>NUCLEOTIDE SEQUENCE [LARGE SCALE GENOMIC DNA]</scope>
    <source>
        <strain evidence="2 3">P19-061405</strain>
    </source>
</reference>
<dbReference type="SUPFAM" id="SSF50978">
    <property type="entry name" value="WD40 repeat-like"/>
    <property type="match status" value="1"/>
</dbReference>
<keyword evidence="1" id="KW-0853">WD repeat</keyword>
<dbReference type="Gene3D" id="2.130.10.10">
    <property type="entry name" value="YVTN repeat-like/Quinoprotein amine dehydrogenase"/>
    <property type="match status" value="1"/>
</dbReference>
<organism evidence="2 3">
    <name type="scientific">Entamoeba nuttalli</name>
    <dbReference type="NCBI Taxonomy" id="412467"/>
    <lineage>
        <taxon>Eukaryota</taxon>
        <taxon>Amoebozoa</taxon>
        <taxon>Evosea</taxon>
        <taxon>Archamoebae</taxon>
        <taxon>Mastigamoebida</taxon>
        <taxon>Entamoebidae</taxon>
        <taxon>Entamoeba</taxon>
    </lineage>
</organism>